<accession>A0A2H3NU43</accession>
<dbReference type="GO" id="GO:0016787">
    <property type="term" value="F:hydrolase activity"/>
    <property type="evidence" value="ECO:0007669"/>
    <property type="project" value="UniProtKB-KW"/>
</dbReference>
<gene>
    <name evidence="2" type="ORF">CRI93_05335</name>
</gene>
<reference evidence="2 3" key="1">
    <citation type="submission" date="2017-10" db="EMBL/GenBank/DDBJ databases">
        <title>Draft genome of Longimonas halophila.</title>
        <authorList>
            <person name="Goh K.M."/>
            <person name="Shamsir M.S."/>
            <person name="Lim S.W."/>
        </authorList>
    </citation>
    <scope>NUCLEOTIDE SEQUENCE [LARGE SCALE GENOMIC DNA]</scope>
    <source>
        <strain evidence="2 3">KCTC 42399</strain>
    </source>
</reference>
<dbReference type="Gene3D" id="3.60.15.10">
    <property type="entry name" value="Ribonuclease Z/Hydroxyacylglutathione hydrolase-like"/>
    <property type="match status" value="1"/>
</dbReference>
<dbReference type="PANTHER" id="PTHR42951:SF17">
    <property type="entry name" value="METALLO-BETA-LACTAMASE DOMAIN-CONTAINING PROTEIN"/>
    <property type="match status" value="1"/>
</dbReference>
<dbReference type="AlphaFoldDB" id="A0A2H3NU43"/>
<protein>
    <submittedName>
        <fullName evidence="2">MBL fold metallo-hydrolase</fullName>
    </submittedName>
</protein>
<proteinExistence type="predicted"/>
<evidence type="ECO:0000313" key="3">
    <source>
        <dbReference type="Proteomes" id="UP000221024"/>
    </source>
</evidence>
<dbReference type="Proteomes" id="UP000221024">
    <property type="component" value="Unassembled WGS sequence"/>
</dbReference>
<dbReference type="InterPro" id="IPR050855">
    <property type="entry name" value="NDM-1-like"/>
</dbReference>
<dbReference type="RefSeq" id="WP_098061594.1">
    <property type="nucleotide sequence ID" value="NZ_PDEP01000004.1"/>
</dbReference>
<evidence type="ECO:0000259" key="1">
    <source>
        <dbReference type="SMART" id="SM00849"/>
    </source>
</evidence>
<dbReference type="PANTHER" id="PTHR42951">
    <property type="entry name" value="METALLO-BETA-LACTAMASE DOMAIN-CONTAINING"/>
    <property type="match status" value="1"/>
</dbReference>
<name>A0A2H3NU43_9BACT</name>
<keyword evidence="2" id="KW-0378">Hydrolase</keyword>
<organism evidence="2 3">
    <name type="scientific">Longimonas halophila</name>
    <dbReference type="NCBI Taxonomy" id="1469170"/>
    <lineage>
        <taxon>Bacteria</taxon>
        <taxon>Pseudomonadati</taxon>
        <taxon>Rhodothermota</taxon>
        <taxon>Rhodothermia</taxon>
        <taxon>Rhodothermales</taxon>
        <taxon>Salisaetaceae</taxon>
        <taxon>Longimonas</taxon>
    </lineage>
</organism>
<evidence type="ECO:0000313" key="2">
    <source>
        <dbReference type="EMBL" id="PEN07871.1"/>
    </source>
</evidence>
<dbReference type="EMBL" id="PDEP01000004">
    <property type="protein sequence ID" value="PEN07871.1"/>
    <property type="molecule type" value="Genomic_DNA"/>
</dbReference>
<keyword evidence="3" id="KW-1185">Reference proteome</keyword>
<dbReference type="InterPro" id="IPR036866">
    <property type="entry name" value="RibonucZ/Hydroxyglut_hydro"/>
</dbReference>
<dbReference type="OrthoDB" id="9802248at2"/>
<feature type="domain" description="Metallo-beta-lactamase" evidence="1">
    <location>
        <begin position="26"/>
        <end position="200"/>
    </location>
</feature>
<dbReference type="SUPFAM" id="SSF56281">
    <property type="entry name" value="Metallo-hydrolase/oxidoreductase"/>
    <property type="match status" value="1"/>
</dbReference>
<sequence length="288" mass="32325">MSSTRISHDSVAGLRVGRWPLGPTTRSICYRAGHTLIDTGPPNQWKQVRHFVEEEHEAHGIERVVCTHHHEDHAGNAARIQKLLDVPVYAPESSLERLQEGFAMEWYRRVVWGTPPETEAEPLPEALPLGPGATLQAHAAPGHADDMVCLHVPERRWLFTADLFLAPRIEYLRFDEDVHALAESLHAMAQLPADVLFCGHQGVVETGSAALQEKARYLEALCGQVQRRYYREQQPLPDIQDDLLGREGTLRWLTGGDFSKKNLIAACVRRTDDSDDLPDMISAPTPMR</sequence>
<comment type="caution">
    <text evidence="2">The sequence shown here is derived from an EMBL/GenBank/DDBJ whole genome shotgun (WGS) entry which is preliminary data.</text>
</comment>
<dbReference type="Pfam" id="PF00753">
    <property type="entry name" value="Lactamase_B"/>
    <property type="match status" value="1"/>
</dbReference>
<dbReference type="InterPro" id="IPR001279">
    <property type="entry name" value="Metallo-B-lactamas"/>
</dbReference>
<dbReference type="SMART" id="SM00849">
    <property type="entry name" value="Lactamase_B"/>
    <property type="match status" value="1"/>
</dbReference>